<dbReference type="EMBL" id="RCUY01000005">
    <property type="protein sequence ID" value="RLP83154.1"/>
    <property type="molecule type" value="Genomic_DNA"/>
</dbReference>
<dbReference type="InterPro" id="IPR002139">
    <property type="entry name" value="Ribo/fructo_kinase"/>
</dbReference>
<sequence length="322" mass="33860">MSRIDAGIAPTEVLTFGETMALMRTDSPGPLATAHQLALGIGGAETNVAIALRRLGTDVTWIGRVGDDGLGEKVLREVAAEGVRVVPILDPHAPTGLMIKERRTGDHTRVTYYRASSAASRLTPEDVPAERIAAARLLHVTGITPALSASARETVFAAVDIAREHGVTVALDLNYRAALWSAEEAGEVLRELVTRADIVFAGDDEAALVVGTGECADLARGLAALGPAQVIIKRGDKGAHALIEGEVLDVEAVPIRPVDTVGAGDAFVAGYLAEYLAGEDPARRLHTAVRTGAFACLVAGDWEGMPTRRELSLLDSTDPVQR</sequence>
<dbReference type="InterPro" id="IPR011611">
    <property type="entry name" value="PfkB_dom"/>
</dbReference>
<keyword evidence="4 6" id="KW-0418">Kinase</keyword>
<accession>A0A3L7ASQ1</accession>
<evidence type="ECO:0000256" key="6">
    <source>
        <dbReference type="RuleBase" id="RU003704"/>
    </source>
</evidence>
<gene>
    <name evidence="8" type="ORF">D9V34_07950</name>
</gene>
<dbReference type="Pfam" id="PF00294">
    <property type="entry name" value="PfkB"/>
    <property type="match status" value="1"/>
</dbReference>
<dbReference type="GO" id="GO:0005524">
    <property type="term" value="F:ATP binding"/>
    <property type="evidence" value="ECO:0007669"/>
    <property type="project" value="UniProtKB-KW"/>
</dbReference>
<dbReference type="OrthoDB" id="9808601at2"/>
<dbReference type="Gene3D" id="3.40.1190.20">
    <property type="match status" value="1"/>
</dbReference>
<dbReference type="PROSITE" id="PS00584">
    <property type="entry name" value="PFKB_KINASES_2"/>
    <property type="match status" value="1"/>
</dbReference>
<evidence type="ECO:0000313" key="8">
    <source>
        <dbReference type="EMBL" id="RLP83154.1"/>
    </source>
</evidence>
<evidence type="ECO:0000256" key="4">
    <source>
        <dbReference type="ARBA" id="ARBA00022777"/>
    </source>
</evidence>
<reference evidence="8 9" key="1">
    <citation type="submission" date="2018-10" db="EMBL/GenBank/DDBJ databases">
        <authorList>
            <person name="Li J."/>
        </authorList>
    </citation>
    <scope>NUCLEOTIDE SEQUENCE [LARGE SCALE GENOMIC DNA]</scope>
    <source>
        <strain evidence="8 9">JCM 11654</strain>
    </source>
</reference>
<dbReference type="SUPFAM" id="SSF53613">
    <property type="entry name" value="Ribokinase-like"/>
    <property type="match status" value="1"/>
</dbReference>
<evidence type="ECO:0000256" key="1">
    <source>
        <dbReference type="ARBA" id="ARBA00010688"/>
    </source>
</evidence>
<name>A0A3L7ASQ1_9MICO</name>
<proteinExistence type="inferred from homology"/>
<evidence type="ECO:0000256" key="3">
    <source>
        <dbReference type="ARBA" id="ARBA00022741"/>
    </source>
</evidence>
<evidence type="ECO:0000313" key="9">
    <source>
        <dbReference type="Proteomes" id="UP000269438"/>
    </source>
</evidence>
<evidence type="ECO:0000256" key="5">
    <source>
        <dbReference type="ARBA" id="ARBA00022840"/>
    </source>
</evidence>
<dbReference type="AlphaFoldDB" id="A0A3L7ASQ1"/>
<dbReference type="GO" id="GO:0008865">
    <property type="term" value="F:fructokinase activity"/>
    <property type="evidence" value="ECO:0007669"/>
    <property type="project" value="UniProtKB-ARBA"/>
</dbReference>
<feature type="domain" description="Carbohydrate kinase PfkB" evidence="7">
    <location>
        <begin position="11"/>
        <end position="307"/>
    </location>
</feature>
<evidence type="ECO:0000256" key="2">
    <source>
        <dbReference type="ARBA" id="ARBA00022679"/>
    </source>
</evidence>
<comment type="similarity">
    <text evidence="1 6">Belongs to the carbohydrate kinase PfkB family.</text>
</comment>
<evidence type="ECO:0000259" key="7">
    <source>
        <dbReference type="Pfam" id="PF00294"/>
    </source>
</evidence>
<keyword evidence="9" id="KW-1185">Reference proteome</keyword>
<dbReference type="Proteomes" id="UP000269438">
    <property type="component" value="Unassembled WGS sequence"/>
</dbReference>
<comment type="caution">
    <text evidence="8">The sequence shown here is derived from an EMBL/GenBank/DDBJ whole genome shotgun (WGS) entry which is preliminary data.</text>
</comment>
<keyword evidence="2 6" id="KW-0808">Transferase</keyword>
<dbReference type="CDD" id="cd01166">
    <property type="entry name" value="KdgK"/>
    <property type="match status" value="1"/>
</dbReference>
<dbReference type="InterPro" id="IPR050306">
    <property type="entry name" value="PfkB_Carbo_kinase"/>
</dbReference>
<organism evidence="8 9">
    <name type="scientific">Mycetocola lacteus</name>
    <dbReference type="NCBI Taxonomy" id="76637"/>
    <lineage>
        <taxon>Bacteria</taxon>
        <taxon>Bacillati</taxon>
        <taxon>Actinomycetota</taxon>
        <taxon>Actinomycetes</taxon>
        <taxon>Micrococcales</taxon>
        <taxon>Microbacteriaceae</taxon>
        <taxon>Mycetocola</taxon>
    </lineage>
</organism>
<dbReference type="PRINTS" id="PR00990">
    <property type="entry name" value="RIBOKINASE"/>
</dbReference>
<dbReference type="InterPro" id="IPR002173">
    <property type="entry name" value="Carboh/pur_kinase_PfkB_CS"/>
</dbReference>
<dbReference type="PANTHER" id="PTHR43085:SF1">
    <property type="entry name" value="PSEUDOURIDINE KINASE-RELATED"/>
    <property type="match status" value="1"/>
</dbReference>
<dbReference type="GO" id="GO:0006000">
    <property type="term" value="P:fructose metabolic process"/>
    <property type="evidence" value="ECO:0007669"/>
    <property type="project" value="UniProtKB-ARBA"/>
</dbReference>
<keyword evidence="3" id="KW-0547">Nucleotide-binding</keyword>
<dbReference type="PANTHER" id="PTHR43085">
    <property type="entry name" value="HEXOKINASE FAMILY MEMBER"/>
    <property type="match status" value="1"/>
</dbReference>
<dbReference type="RefSeq" id="WP_121688282.1">
    <property type="nucleotide sequence ID" value="NZ_RCUY01000005.1"/>
</dbReference>
<keyword evidence="5" id="KW-0067">ATP-binding</keyword>
<dbReference type="InterPro" id="IPR029056">
    <property type="entry name" value="Ribokinase-like"/>
</dbReference>
<protein>
    <submittedName>
        <fullName evidence="8">Sugar kinase</fullName>
    </submittedName>
</protein>